<evidence type="ECO:0000256" key="1">
    <source>
        <dbReference type="ARBA" id="ARBA00004370"/>
    </source>
</evidence>
<dbReference type="InterPro" id="IPR010827">
    <property type="entry name" value="BamA/TamA_POTRA"/>
</dbReference>
<dbReference type="PANTHER" id="PTHR12815">
    <property type="entry name" value="SORTING AND ASSEMBLY MACHINERY SAMM50 PROTEIN FAMILY MEMBER"/>
    <property type="match status" value="1"/>
</dbReference>
<feature type="domain" description="POTRA" evidence="5">
    <location>
        <begin position="563"/>
        <end position="637"/>
    </location>
</feature>
<dbReference type="InterPro" id="IPR000184">
    <property type="entry name" value="Bac_surfAg_D15"/>
</dbReference>
<evidence type="ECO:0000256" key="4">
    <source>
        <dbReference type="ARBA" id="ARBA00023136"/>
    </source>
</evidence>
<evidence type="ECO:0000313" key="7">
    <source>
        <dbReference type="Proteomes" id="UP000647241"/>
    </source>
</evidence>
<name>A0A917M5P4_9BACT</name>
<dbReference type="GO" id="GO:0019867">
    <property type="term" value="C:outer membrane"/>
    <property type="evidence" value="ECO:0007669"/>
    <property type="project" value="InterPro"/>
</dbReference>
<accession>A0A917M5P4</accession>
<dbReference type="AlphaFoldDB" id="A0A917M5P4"/>
<evidence type="ECO:0000259" key="5">
    <source>
        <dbReference type="PROSITE" id="PS51779"/>
    </source>
</evidence>
<keyword evidence="7" id="KW-1185">Reference proteome</keyword>
<dbReference type="InterPro" id="IPR034746">
    <property type="entry name" value="POTRA"/>
</dbReference>
<keyword evidence="3" id="KW-0812">Transmembrane</keyword>
<proteinExistence type="predicted"/>
<evidence type="ECO:0000313" key="6">
    <source>
        <dbReference type="EMBL" id="GGG80642.1"/>
    </source>
</evidence>
<evidence type="ECO:0000256" key="2">
    <source>
        <dbReference type="ARBA" id="ARBA00022452"/>
    </source>
</evidence>
<dbReference type="PANTHER" id="PTHR12815:SF18">
    <property type="entry name" value="SORTING AND ASSEMBLY MACHINERY COMPONENT 50 HOMOLOG"/>
    <property type="match status" value="1"/>
</dbReference>
<dbReference type="PROSITE" id="PS51779">
    <property type="entry name" value="POTRA"/>
    <property type="match status" value="2"/>
</dbReference>
<organism evidence="6 7">
    <name type="scientific">Edaphobacter dinghuensis</name>
    <dbReference type="NCBI Taxonomy" id="1560005"/>
    <lineage>
        <taxon>Bacteria</taxon>
        <taxon>Pseudomonadati</taxon>
        <taxon>Acidobacteriota</taxon>
        <taxon>Terriglobia</taxon>
        <taxon>Terriglobales</taxon>
        <taxon>Acidobacteriaceae</taxon>
        <taxon>Edaphobacter</taxon>
    </lineage>
</organism>
<dbReference type="Gene3D" id="3.10.20.310">
    <property type="entry name" value="membrane protein fhac"/>
    <property type="match status" value="5"/>
</dbReference>
<dbReference type="Pfam" id="PF01103">
    <property type="entry name" value="Omp85"/>
    <property type="match status" value="1"/>
</dbReference>
<protein>
    <submittedName>
        <fullName evidence="6">Outer membrane protein, OMP85 family</fullName>
    </submittedName>
</protein>
<reference evidence="6" key="2">
    <citation type="submission" date="2020-09" db="EMBL/GenBank/DDBJ databases">
        <authorList>
            <person name="Sun Q."/>
            <person name="Zhou Y."/>
        </authorList>
    </citation>
    <scope>NUCLEOTIDE SEQUENCE</scope>
    <source>
        <strain evidence="6">CGMCC 1.12997</strain>
    </source>
</reference>
<comment type="subcellular location">
    <subcellularLocation>
        <location evidence="1">Membrane</location>
    </subcellularLocation>
</comment>
<sequence>MLICGLALAQDVPPPNSAASVTDGAQTPSVVVNPLAVPQASRAETPEQAQQRINSSLADIGPGLTTTVWQWKGLQVSKIEFEGVTFDATDKLPGQLAQKAGEPFDPQKVRQSVRRLFASGRYRDVEVRGVRHGNEVTLIFAGSPRYYVGRVTIAGVKNERLSSLLEYATKLNPGTALTRSAVQDGTDGITETLEQQGYYQPKVSVKTVTDNAGEQVNVTYTVDVGPQARIGQVQLEGTDPGMTLEQFKKTGKLKTGKKVTRDTTSNALTKLRSRYQKKDHLEAVVTLQKQSYVPVRKQLDYNFHANQGPVVKIVVEGVKLAKSRLHLLVPIYEEGTIDNDLLNEGVYNIRDYLQQRGYFDSSVKVRVVGQNTPSERVVFSVDRGAKHKVIAVNIKGNKYFSTDLLRERMQVQKSNAYQRSGRYSPSLVTADVNSIEALYRANGFDQAKVTTDVQDVDDAANGKPLKSAQIRVTYTVVEGRQQKFGTIQLAGVDPSRMNELKGIMNSQQGQPFSLVTLSGDRDAVLGYYLSHGFDQARIEVKQDNTADPDKVNVTLNVTEGPQVFINHVLLSGIEKTKPKVVEKSIRVHPGDPLDQSALLQTQRNLYNMALFNEVVTAVQNPSGDAPTKNVLVQLTEAKRWNVTYGFGFEAQTGTPSRGMISEASCIQLGIPLDQCNNYSQEGKAGISPRVSIDVSRINLRGSEDSVTLHGSYGLLEEIATLTFQNPHLFGAKNISASVSGGYSNVQDITTFASSTLQGDFRITEKVKRADTFIYDFQYRRVKVDPNSLQVSADLIPLLSQPVRVGGPGITWFHDTRSPSPLDAVKGSYTTVQAFLASSKFGSQTDFYKLDGTNSSYYQFGKQKYVLARSTRIGYERASGENPNSGSPVCQGDLLTTNPSCDAVPLPERLYAGGASSHRGFGINAAGPRDLQTGFPVGGKAAFVNSLELRLPPPTLPYVGNSVSFVLFHDMGNVFQNASDMFPSFLRFHQPNNRTCSDVSSNVGTCSFNYFSHAVGVGARYKTPVGPVRVDFSYNLNPPVYPVIADFNNSPPHVGHAGHFNFFFSIGQSF</sequence>
<evidence type="ECO:0000256" key="3">
    <source>
        <dbReference type="ARBA" id="ARBA00022692"/>
    </source>
</evidence>
<reference evidence="6" key="1">
    <citation type="journal article" date="2014" name="Int. J. Syst. Evol. Microbiol.">
        <title>Complete genome sequence of Corynebacterium casei LMG S-19264T (=DSM 44701T), isolated from a smear-ripened cheese.</title>
        <authorList>
            <consortium name="US DOE Joint Genome Institute (JGI-PGF)"/>
            <person name="Walter F."/>
            <person name="Albersmeier A."/>
            <person name="Kalinowski J."/>
            <person name="Ruckert C."/>
        </authorList>
    </citation>
    <scope>NUCLEOTIDE SEQUENCE</scope>
    <source>
        <strain evidence="6">CGMCC 1.12997</strain>
    </source>
</reference>
<keyword evidence="4" id="KW-0472">Membrane</keyword>
<keyword evidence="2" id="KW-1134">Transmembrane beta strand</keyword>
<gene>
    <name evidence="6" type="ORF">GCM10011585_25070</name>
</gene>
<feature type="domain" description="POTRA" evidence="5">
    <location>
        <begin position="387"/>
        <end position="479"/>
    </location>
</feature>
<dbReference type="InterPro" id="IPR039910">
    <property type="entry name" value="D15-like"/>
</dbReference>
<dbReference type="Gene3D" id="2.40.160.50">
    <property type="entry name" value="membrane protein fhac: a member of the omp85/tpsb transporter family"/>
    <property type="match status" value="1"/>
</dbReference>
<comment type="caution">
    <text evidence="6">The sequence shown here is derived from an EMBL/GenBank/DDBJ whole genome shotgun (WGS) entry which is preliminary data.</text>
</comment>
<dbReference type="Pfam" id="PF07244">
    <property type="entry name" value="POTRA"/>
    <property type="match status" value="6"/>
</dbReference>
<dbReference type="Proteomes" id="UP000647241">
    <property type="component" value="Unassembled WGS sequence"/>
</dbReference>
<dbReference type="EMBL" id="BMGT01000003">
    <property type="protein sequence ID" value="GGG80642.1"/>
    <property type="molecule type" value="Genomic_DNA"/>
</dbReference>